<feature type="coiled-coil region" evidence="10">
    <location>
        <begin position="173"/>
        <end position="265"/>
    </location>
</feature>
<accession>A7RUM4</accession>
<evidence type="ECO:0000256" key="1">
    <source>
        <dbReference type="ARBA" id="ARBA00003029"/>
    </source>
</evidence>
<dbReference type="InterPro" id="IPR042815">
    <property type="entry name" value="DRC10"/>
</dbReference>
<dbReference type="EMBL" id="DS469540">
    <property type="protein sequence ID" value="EDO44929.1"/>
    <property type="molecule type" value="Genomic_DNA"/>
</dbReference>
<reference evidence="12 13" key="1">
    <citation type="journal article" date="2007" name="Science">
        <title>Sea anemone genome reveals ancestral eumetazoan gene repertoire and genomic organization.</title>
        <authorList>
            <person name="Putnam N.H."/>
            <person name="Srivastava M."/>
            <person name="Hellsten U."/>
            <person name="Dirks B."/>
            <person name="Chapman J."/>
            <person name="Salamov A."/>
            <person name="Terry A."/>
            <person name="Shapiro H."/>
            <person name="Lindquist E."/>
            <person name="Kapitonov V.V."/>
            <person name="Jurka J."/>
            <person name="Genikhovich G."/>
            <person name="Grigoriev I.V."/>
            <person name="Lucas S.M."/>
            <person name="Steele R.E."/>
            <person name="Finnerty J.R."/>
            <person name="Technau U."/>
            <person name="Martindale M.Q."/>
            <person name="Rokhsar D.S."/>
        </authorList>
    </citation>
    <scope>NUCLEOTIDE SEQUENCE [LARGE SCALE GENOMIC DNA]</scope>
    <source>
        <strain evidence="13">CH2 X CH6</strain>
    </source>
</reference>
<keyword evidence="9" id="KW-0966">Cell projection</keyword>
<evidence type="ECO:0000256" key="2">
    <source>
        <dbReference type="ARBA" id="ARBA00004611"/>
    </source>
</evidence>
<comment type="function">
    <text evidence="1">Component of the nexin-dynein regulatory complex (N-DRC), a key regulator of ciliary/flagellar motility which maintains the alignment and integrity of the distal axoneme and regulates microtubule sliding in motile axonemes.</text>
</comment>
<dbReference type="eggNOG" id="ENOG502QQS9">
    <property type="taxonomic scope" value="Eukaryota"/>
</dbReference>
<keyword evidence="7" id="KW-0969">Cilium</keyword>
<feature type="region of interest" description="Disordered" evidence="11">
    <location>
        <begin position="369"/>
        <end position="395"/>
    </location>
</feature>
<dbReference type="OMA" id="AKIQKYW"/>
<feature type="non-terminal residue" evidence="12">
    <location>
        <position position="395"/>
    </location>
</feature>
<keyword evidence="6" id="KW-0282">Flagellum</keyword>
<gene>
    <name evidence="12" type="ORF">NEMVEDRAFT_v1g93943</name>
</gene>
<organism evidence="12 13">
    <name type="scientific">Nematostella vectensis</name>
    <name type="common">Starlet sea anemone</name>
    <dbReference type="NCBI Taxonomy" id="45351"/>
    <lineage>
        <taxon>Eukaryota</taxon>
        <taxon>Metazoa</taxon>
        <taxon>Cnidaria</taxon>
        <taxon>Anthozoa</taxon>
        <taxon>Hexacorallia</taxon>
        <taxon>Actiniaria</taxon>
        <taxon>Edwardsiidae</taxon>
        <taxon>Nematostella</taxon>
    </lineage>
</organism>
<feature type="coiled-coil region" evidence="10">
    <location>
        <begin position="302"/>
        <end position="357"/>
    </location>
</feature>
<keyword evidence="5" id="KW-0963">Cytoplasm</keyword>
<keyword evidence="13" id="KW-1185">Reference proteome</keyword>
<sequence length="395" mass="45973">AKEVNDPLKVLDPARKKLSSVESQRVISVLDDTIRRIEIGSLLPFIAENLERYSVILGSELSLLISEHDKLQHAYQKAVSKFELEQKRARSASPQTSLSMMLQQSLRTLLRQFSRNPTAMTAIRTERHERSFESNSMIDELSAIRAVLFERLLTTPSELKDRDKYLMAVAERQKRSSQMADKLQDELQNAIDDRDNEIAKRNEIIRRLKNDIFNVDKNAEEQNKRIVTEASKQDAAEMKNSDGKKAKLQQELIETKKKLEAQTAAHRESELALRKRKYKIETEVENWIQKFDNDMGERQDEFDALDVVYTEEKKQLQELEERFKTLEAEYVQIVEERRIAKEKAEAAERELNLKIRAARLIQAMWRAHKARKALQKKKKKGKKGKKGKKSGKKKK</sequence>
<proteinExistence type="inferred from homology"/>
<dbReference type="Proteomes" id="UP000001593">
    <property type="component" value="Unassembled WGS sequence"/>
</dbReference>
<evidence type="ECO:0000313" key="13">
    <source>
        <dbReference type="Proteomes" id="UP000001593"/>
    </source>
</evidence>
<evidence type="ECO:0000256" key="3">
    <source>
        <dbReference type="ARBA" id="ARBA00009071"/>
    </source>
</evidence>
<dbReference type="InParanoid" id="A7RUM4"/>
<evidence type="ECO:0000256" key="7">
    <source>
        <dbReference type="ARBA" id="ARBA00023069"/>
    </source>
</evidence>
<name>A7RUM4_NEMVE</name>
<evidence type="ECO:0000313" key="12">
    <source>
        <dbReference type="EMBL" id="EDO44929.1"/>
    </source>
</evidence>
<evidence type="ECO:0000256" key="8">
    <source>
        <dbReference type="ARBA" id="ARBA00023212"/>
    </source>
</evidence>
<keyword evidence="10" id="KW-0175">Coiled coil</keyword>
<protein>
    <recommendedName>
        <fullName evidence="4">Dynein regulatory complex protein 10</fullName>
    </recommendedName>
</protein>
<comment type="subcellular location">
    <subcellularLocation>
        <location evidence="2">Cytoplasm</location>
        <location evidence="2">Cytoskeleton</location>
        <location evidence="2">Flagellum axoneme</location>
    </subcellularLocation>
</comment>
<evidence type="ECO:0000256" key="5">
    <source>
        <dbReference type="ARBA" id="ARBA00022490"/>
    </source>
</evidence>
<dbReference type="AlphaFoldDB" id="A7RUM4"/>
<evidence type="ECO:0000256" key="9">
    <source>
        <dbReference type="ARBA" id="ARBA00023273"/>
    </source>
</evidence>
<evidence type="ECO:0000256" key="11">
    <source>
        <dbReference type="SAM" id="MobiDB-lite"/>
    </source>
</evidence>
<dbReference type="PhylomeDB" id="A7RUM4"/>
<keyword evidence="8" id="KW-0206">Cytoskeleton</keyword>
<dbReference type="STRING" id="45351.A7RUM4"/>
<evidence type="ECO:0000256" key="6">
    <source>
        <dbReference type="ARBA" id="ARBA00022846"/>
    </source>
</evidence>
<evidence type="ECO:0000256" key="10">
    <source>
        <dbReference type="SAM" id="Coils"/>
    </source>
</evidence>
<dbReference type="PANTHER" id="PTHR31598">
    <property type="entry name" value="IQ DOMAIN-CONTAINING PROTEIN D"/>
    <property type="match status" value="1"/>
</dbReference>
<dbReference type="PROSITE" id="PS50096">
    <property type="entry name" value="IQ"/>
    <property type="match status" value="1"/>
</dbReference>
<dbReference type="HOGENOM" id="CLU_637710_0_0_1"/>
<dbReference type="PANTHER" id="PTHR31598:SF1">
    <property type="entry name" value="DYNEIN REGULATORY COMPLEX PROTEIN 10"/>
    <property type="match status" value="1"/>
</dbReference>
<dbReference type="CDD" id="cd23767">
    <property type="entry name" value="IQCD"/>
    <property type="match status" value="1"/>
</dbReference>
<evidence type="ECO:0000256" key="4">
    <source>
        <dbReference type="ARBA" id="ARBA00021752"/>
    </source>
</evidence>
<comment type="similarity">
    <text evidence="3">Belongs to the DRC10 family.</text>
</comment>